<name>A0A2H4UZV5_9ABAC</name>
<feature type="compositionally biased region" description="Polar residues" evidence="2">
    <location>
        <begin position="632"/>
        <end position="648"/>
    </location>
</feature>
<organism evidence="3 4">
    <name type="scientific">Operophtera brumata nucleopolyhedrovirus</name>
    <dbReference type="NCBI Taxonomy" id="1046267"/>
    <lineage>
        <taxon>Viruses</taxon>
        <taxon>Viruses incertae sedis</taxon>
        <taxon>Naldaviricetes</taxon>
        <taxon>Lefavirales</taxon>
        <taxon>Baculoviridae</taxon>
        <taxon>Alphabaculovirus</taxon>
        <taxon>Alphabaculovirus opbrumatae</taxon>
    </lineage>
</organism>
<evidence type="ECO:0000256" key="2">
    <source>
        <dbReference type="SAM" id="MobiDB-lite"/>
    </source>
</evidence>
<dbReference type="GeneID" id="41699958"/>
<dbReference type="KEGG" id="vg:41699958"/>
<evidence type="ECO:0000313" key="3">
    <source>
        <dbReference type="EMBL" id="AUA60295.1"/>
    </source>
</evidence>
<accession>A0A2H4UZV5</accession>
<evidence type="ECO:0000313" key="4">
    <source>
        <dbReference type="Proteomes" id="UP000290445"/>
    </source>
</evidence>
<dbReference type="EMBL" id="MF614691">
    <property type="protein sequence ID" value="AUA60295.1"/>
    <property type="molecule type" value="Genomic_DNA"/>
</dbReference>
<keyword evidence="4" id="KW-1185">Reference proteome</keyword>
<protein>
    <submittedName>
        <fullName evidence="3">Desmoplakin</fullName>
    </submittedName>
</protein>
<reference evidence="3 4" key="1">
    <citation type="journal article" date="2017" name="Viruses">
        <title>The Operophtera brumata Nucleopolyhedrovirus (OpbuNPV) Represents an Early, Divergent Lineage within Genus Alphabaculovirus.</title>
        <authorList>
            <person name="Harrison R.L."/>
            <person name="Rowley D.L."/>
            <person name="Mowery J.D."/>
            <person name="Bauchan G.R."/>
            <person name="Burand J.P."/>
        </authorList>
    </citation>
    <scope>NUCLEOTIDE SEQUENCE [LARGE SCALE GENOMIC DNA]</scope>
    <source>
        <strain evidence="3">OpbuNPV-MA</strain>
    </source>
</reference>
<feature type="coiled-coil region" evidence="1">
    <location>
        <begin position="359"/>
        <end position="531"/>
    </location>
</feature>
<feature type="compositionally biased region" description="Basic and acidic residues" evidence="2">
    <location>
        <begin position="671"/>
        <end position="692"/>
    </location>
</feature>
<keyword evidence="1" id="KW-0175">Coiled coil</keyword>
<sequence>MSVPMYNGVQVTESMIRSLLATINDMKARYRDQDNNADQLARIRSIIATYYPNLVRHNTPVTDLVISALNVGAVNIMQRQAIAPPVHHEKTINYNYRYDYNSNVPTQATEPIPTTSRPRSPPPSRRPTTNYNVFDSGDVEMYSQDTSKVKLTDEEDRRLRLVTSQLNNTVDSNNLTSYVSVLQQIVLVHVEGSSFNEAISALDTVVSKIDTYESALIGYRDFEQCIRSVIATNGDLSALCQLAKKYMGVLNSVNTVLFQINTITSGNVDNITTELVKVVRYKTLYHELAALLFREFDTLPNRPSFRNDIESYQNSIREFIVSIKGEMNNSNQTTDARLPALQNDLMSSRRTIVTQSQRINELESANTQLTTQLTDIQNILDSRASIIRSLENGIAQTRDRIQRLQDENATLTNRLALDGSEARNGYNIDLRHQLEIVNNQLSQTQTTNKDLTDQNKVLREENARYREENASMQEIDIDKETTCAEFTSTLAERDKTIDTLRAAKDNLTQTNKDLNKRLLERSNRIKELQSQIRVDSSIARVSKVAPFRAAPKVPTVTPAVTSTSESFISVPSTFNEMPSASDNDDEARALPKRYNTRANNVVTETNEAIKQVKADLSARRPVKRANADQKSKATPTKVKNLSDLASENEQPKLGNLSDLESDVELPSSSIIRDRSPLRDRSPRRKELLKGEEEQFSLESNNFL</sequence>
<dbReference type="OrthoDB" id="4159at10239"/>
<evidence type="ECO:0000256" key="1">
    <source>
        <dbReference type="SAM" id="Coils"/>
    </source>
</evidence>
<feature type="region of interest" description="Disordered" evidence="2">
    <location>
        <begin position="104"/>
        <end position="137"/>
    </location>
</feature>
<feature type="region of interest" description="Disordered" evidence="2">
    <location>
        <begin position="615"/>
        <end position="703"/>
    </location>
</feature>
<dbReference type="RefSeq" id="YP_009552624.1">
    <property type="nucleotide sequence ID" value="NC_040621.1"/>
</dbReference>
<proteinExistence type="predicted"/>
<dbReference type="Proteomes" id="UP000290445">
    <property type="component" value="Segment"/>
</dbReference>